<dbReference type="Pfam" id="PF21539">
    <property type="entry name" value="Med15_C"/>
    <property type="match status" value="1"/>
</dbReference>
<evidence type="ECO:0000259" key="2">
    <source>
        <dbReference type="Pfam" id="PF21539"/>
    </source>
</evidence>
<organism evidence="3 4">
    <name type="scientific">Camelina sativa</name>
    <name type="common">False flax</name>
    <name type="synonym">Myagrum sativum</name>
    <dbReference type="NCBI Taxonomy" id="90675"/>
    <lineage>
        <taxon>Eukaryota</taxon>
        <taxon>Viridiplantae</taxon>
        <taxon>Streptophyta</taxon>
        <taxon>Embryophyta</taxon>
        <taxon>Tracheophyta</taxon>
        <taxon>Spermatophyta</taxon>
        <taxon>Magnoliopsida</taxon>
        <taxon>eudicotyledons</taxon>
        <taxon>Gunneridae</taxon>
        <taxon>Pentapetalae</taxon>
        <taxon>rosids</taxon>
        <taxon>malvids</taxon>
        <taxon>Brassicales</taxon>
        <taxon>Brassicaceae</taxon>
        <taxon>Camelineae</taxon>
        <taxon>Camelina</taxon>
    </lineage>
</organism>
<name>A0ABM1RF95_CAMSA</name>
<evidence type="ECO:0000313" key="3">
    <source>
        <dbReference type="Proteomes" id="UP000694864"/>
    </source>
</evidence>
<reference evidence="3" key="1">
    <citation type="journal article" date="2014" name="Nat. Commun.">
        <title>The emerging biofuel crop Camelina sativa retains a highly undifferentiated hexaploid genome structure.</title>
        <authorList>
            <person name="Kagale S."/>
            <person name="Koh C."/>
            <person name="Nixon J."/>
            <person name="Bollina V."/>
            <person name="Clarke W.E."/>
            <person name="Tuteja R."/>
            <person name="Spillane C."/>
            <person name="Robinson S.J."/>
            <person name="Links M.G."/>
            <person name="Clarke C."/>
            <person name="Higgins E.E."/>
            <person name="Huebert T."/>
            <person name="Sharpe A.G."/>
            <person name="Parkin I.A."/>
        </authorList>
    </citation>
    <scope>NUCLEOTIDE SEQUENCE [LARGE SCALE GENOMIC DNA]</scope>
    <source>
        <strain evidence="3">cv. DH55</strain>
    </source>
</reference>
<reference evidence="4" key="2">
    <citation type="submission" date="2025-08" db="UniProtKB">
        <authorList>
            <consortium name="RefSeq"/>
        </authorList>
    </citation>
    <scope>IDENTIFICATION</scope>
    <source>
        <tissue evidence="4">Leaf</tissue>
    </source>
</reference>
<feature type="region of interest" description="Disordered" evidence="1">
    <location>
        <begin position="1"/>
        <end position="22"/>
    </location>
</feature>
<protein>
    <submittedName>
        <fullName evidence="4">Mediator of RNA polymerase II transcription subunit 15a-like</fullName>
    </submittedName>
</protein>
<dbReference type="PANTHER" id="PTHR33137">
    <property type="entry name" value="MEDIATOR OF RNA POLYMERASE II TRANSCRIPTION SUBUNIT 15A-RELATED"/>
    <property type="match status" value="1"/>
</dbReference>
<keyword evidence="3" id="KW-1185">Reference proteome</keyword>
<feature type="domain" description="ARC105/Med15 mediator subunit C-terminal" evidence="2">
    <location>
        <begin position="205"/>
        <end position="282"/>
    </location>
</feature>
<accession>A0ABM1RF95</accession>
<dbReference type="RefSeq" id="XP_019097683.1">
    <property type="nucleotide sequence ID" value="XM_019242138.1"/>
</dbReference>
<dbReference type="GeneID" id="104771855"/>
<proteinExistence type="predicted"/>
<dbReference type="InterPro" id="IPR044661">
    <property type="entry name" value="MED15a/b/c-like"/>
</dbReference>
<dbReference type="Proteomes" id="UP000694864">
    <property type="component" value="Chromosome 20"/>
</dbReference>
<gene>
    <name evidence="4" type="primary">LOC104771855</name>
</gene>
<dbReference type="PANTHER" id="PTHR33137:SF4">
    <property type="entry name" value="MEDIATOR OF RNA POLYMERASE II TRANSCRIPTION SUBUNIT 15A-RELATED"/>
    <property type="match status" value="1"/>
</dbReference>
<dbReference type="InterPro" id="IPR048386">
    <property type="entry name" value="Med15_C"/>
</dbReference>
<sequence>MGNENGEEWREELTSPDGNTDELPIERLIRAVKSSSPQALSSAVSDIRSVVSMVDTIAGSAPGNGSRASVGEDLAAMTKCRLHARDFMKQDGMMATKKMKRHITAMPLSVGSLGGSVGDNYKQFAGLVGMASTVTCGGNKARTETEHALLEEIKEINQRLIDTVVEISDDEDAADPSEKVTSSKECEGTTIKFSFIAVSLSKGLKAHLSSKQMLPLRPLRLLVPCSYPNVSPSILDILPVEISKKNEDLSSKVMARFNILLRSLSQPMSLKDIAKTWDACARAVICEYAQQFGGGTFSSKFGTWEKHVATSRI</sequence>
<evidence type="ECO:0000313" key="4">
    <source>
        <dbReference type="RefSeq" id="XP_019097683.1"/>
    </source>
</evidence>
<evidence type="ECO:0000256" key="1">
    <source>
        <dbReference type="SAM" id="MobiDB-lite"/>
    </source>
</evidence>